<dbReference type="InterPro" id="IPR002347">
    <property type="entry name" value="SDR_fam"/>
</dbReference>
<name>J4H1S5_9APHY</name>
<feature type="transmembrane region" description="Helical" evidence="2">
    <location>
        <begin position="224"/>
        <end position="242"/>
    </location>
</feature>
<dbReference type="EMBL" id="HE796976">
    <property type="protein sequence ID" value="CCM00284.1"/>
    <property type="molecule type" value="Genomic_DNA"/>
</dbReference>
<dbReference type="PRINTS" id="PR00081">
    <property type="entry name" value="GDHRDH"/>
</dbReference>
<dbReference type="Proteomes" id="UP000006352">
    <property type="component" value="Unassembled WGS sequence"/>
</dbReference>
<dbReference type="Gene3D" id="3.40.50.720">
    <property type="entry name" value="NAD(P)-binding Rossmann-like Domain"/>
    <property type="match status" value="1"/>
</dbReference>
<reference evidence="3 4" key="1">
    <citation type="journal article" date="2012" name="Appl. Environ. Microbiol.">
        <title>Short-read sequencing for genomic analysis of the brown rot fungus Fibroporia radiculosa.</title>
        <authorList>
            <person name="Tang J.D."/>
            <person name="Perkins A.D."/>
            <person name="Sonstegard T.S."/>
            <person name="Schroeder S.G."/>
            <person name="Burgess S.C."/>
            <person name="Diehl S.V."/>
        </authorList>
    </citation>
    <scope>NUCLEOTIDE SEQUENCE [LARGE SCALE GENOMIC DNA]</scope>
    <source>
        <strain evidence="3 4">TFFH 294</strain>
    </source>
</reference>
<evidence type="ECO:0000256" key="1">
    <source>
        <dbReference type="ARBA" id="ARBA00023002"/>
    </source>
</evidence>
<dbReference type="PANTHER" id="PTHR43157:SF31">
    <property type="entry name" value="PHOSPHATIDYLINOSITOL-GLYCAN BIOSYNTHESIS CLASS F PROTEIN"/>
    <property type="match status" value="1"/>
</dbReference>
<sequence>MGLFSSKFDPASLPDLKGKVVLITGGAAGIGFAVVQHLARRGAKIYIAARTQDRAGDAIQRLRAAGLGPGNGQLAHVELDLADPRVAKKAAEEFMAKEGRLDILINCAAIYIGHFVFTRTLMPVLKRTASEPNSDVRIVHVSSDGFDAVRHSVQFRTIEDFNNEYKDNVFPWPSLMRYCYSKLLIMLAAAEQQRRLDDEGVPILVMTTHPGAINSDGAQKWIDSFGPGLLGAIVAFFINLVFNTPIKGAYSTVFAAAAPQVRAEPRKYRAAYIKPPSEISPVAERARDPAKGKELWEMTETFLDEIGV</sequence>
<dbReference type="PANTHER" id="PTHR43157">
    <property type="entry name" value="PHOSPHATIDYLINOSITOL-GLYCAN BIOSYNTHESIS CLASS F PROTEIN-RELATED"/>
    <property type="match status" value="1"/>
</dbReference>
<feature type="transmembrane region" description="Helical" evidence="2">
    <location>
        <begin position="20"/>
        <end position="39"/>
    </location>
</feature>
<dbReference type="OrthoDB" id="191139at2759"/>
<keyword evidence="1" id="KW-0560">Oxidoreductase</keyword>
<dbReference type="STRING" id="599839.J4H1S5"/>
<dbReference type="InParanoid" id="J4H1S5"/>
<keyword evidence="2" id="KW-0472">Membrane</keyword>
<dbReference type="RefSeq" id="XP_012179567.1">
    <property type="nucleotide sequence ID" value="XM_012324177.1"/>
</dbReference>
<evidence type="ECO:0000313" key="3">
    <source>
        <dbReference type="EMBL" id="CCM00284.1"/>
    </source>
</evidence>
<protein>
    <recommendedName>
        <fullName evidence="5">Ketoreductase (KR) domain-containing protein</fullName>
    </recommendedName>
</protein>
<evidence type="ECO:0008006" key="5">
    <source>
        <dbReference type="Google" id="ProtNLM"/>
    </source>
</evidence>
<dbReference type="GO" id="GO:0016491">
    <property type="term" value="F:oxidoreductase activity"/>
    <property type="evidence" value="ECO:0007669"/>
    <property type="project" value="UniProtKB-KW"/>
</dbReference>
<dbReference type="SUPFAM" id="SSF51735">
    <property type="entry name" value="NAD(P)-binding Rossmann-fold domains"/>
    <property type="match status" value="1"/>
</dbReference>
<dbReference type="AlphaFoldDB" id="J4H1S5"/>
<dbReference type="GeneID" id="24095195"/>
<proteinExistence type="predicted"/>
<keyword evidence="2" id="KW-0812">Transmembrane</keyword>
<keyword evidence="2" id="KW-1133">Transmembrane helix</keyword>
<gene>
    <name evidence="3" type="ORF">FIBRA_02314</name>
</gene>
<keyword evidence="4" id="KW-1185">Reference proteome</keyword>
<dbReference type="Pfam" id="PF00106">
    <property type="entry name" value="adh_short"/>
    <property type="match status" value="1"/>
</dbReference>
<organism evidence="3 4">
    <name type="scientific">Fibroporia radiculosa</name>
    <dbReference type="NCBI Taxonomy" id="599839"/>
    <lineage>
        <taxon>Eukaryota</taxon>
        <taxon>Fungi</taxon>
        <taxon>Dikarya</taxon>
        <taxon>Basidiomycota</taxon>
        <taxon>Agaricomycotina</taxon>
        <taxon>Agaricomycetes</taxon>
        <taxon>Polyporales</taxon>
        <taxon>Fibroporiaceae</taxon>
        <taxon>Fibroporia</taxon>
    </lineage>
</organism>
<dbReference type="HOGENOM" id="CLU_010194_44_6_1"/>
<evidence type="ECO:0000256" key="2">
    <source>
        <dbReference type="SAM" id="Phobius"/>
    </source>
</evidence>
<dbReference type="InterPro" id="IPR036291">
    <property type="entry name" value="NAD(P)-bd_dom_sf"/>
</dbReference>
<evidence type="ECO:0000313" key="4">
    <source>
        <dbReference type="Proteomes" id="UP000006352"/>
    </source>
</evidence>
<accession>J4H1S5</accession>
<feature type="transmembrane region" description="Helical" evidence="2">
    <location>
        <begin position="103"/>
        <end position="122"/>
    </location>
</feature>